<organism evidence="1 2">
    <name type="scientific">Suillus subaureus</name>
    <dbReference type="NCBI Taxonomy" id="48587"/>
    <lineage>
        <taxon>Eukaryota</taxon>
        <taxon>Fungi</taxon>
        <taxon>Dikarya</taxon>
        <taxon>Basidiomycota</taxon>
        <taxon>Agaricomycotina</taxon>
        <taxon>Agaricomycetes</taxon>
        <taxon>Agaricomycetidae</taxon>
        <taxon>Boletales</taxon>
        <taxon>Suillineae</taxon>
        <taxon>Suillaceae</taxon>
        <taxon>Suillus</taxon>
    </lineage>
</organism>
<dbReference type="EMBL" id="JABBWG010000001">
    <property type="protein sequence ID" value="KAG1827456.1"/>
    <property type="molecule type" value="Genomic_DNA"/>
</dbReference>
<reference evidence="1" key="1">
    <citation type="journal article" date="2020" name="New Phytol.">
        <title>Comparative genomics reveals dynamic genome evolution in host specialist ectomycorrhizal fungi.</title>
        <authorList>
            <person name="Lofgren L.A."/>
            <person name="Nguyen N.H."/>
            <person name="Vilgalys R."/>
            <person name="Ruytinx J."/>
            <person name="Liao H.L."/>
            <person name="Branco S."/>
            <person name="Kuo A."/>
            <person name="LaButti K."/>
            <person name="Lipzen A."/>
            <person name="Andreopoulos W."/>
            <person name="Pangilinan J."/>
            <person name="Riley R."/>
            <person name="Hundley H."/>
            <person name="Na H."/>
            <person name="Barry K."/>
            <person name="Grigoriev I.V."/>
            <person name="Stajich J.E."/>
            <person name="Kennedy P.G."/>
        </authorList>
    </citation>
    <scope>NUCLEOTIDE SEQUENCE</scope>
    <source>
        <strain evidence="1">MN1</strain>
    </source>
</reference>
<dbReference type="RefSeq" id="XP_041200303.1">
    <property type="nucleotide sequence ID" value="XM_041332241.1"/>
</dbReference>
<proteinExistence type="predicted"/>
<dbReference type="Proteomes" id="UP000807769">
    <property type="component" value="Unassembled WGS sequence"/>
</dbReference>
<sequence>MPRSPQAYAKSLSLSKPCMLVEHLAGSADTSHRKSVYKRGGKVSQWVVFPDAAKATPAIAAADMIMIICSYSLVSSLGREPKLAEAAASGCEVYEGDDAGCWNFPTVWHVNFRDLRLKYMVPKIRVYQALVICKRGGWRQRWTLHTWIKLRVKLGRNVWQMMVDNLFKEFKKPCLI</sequence>
<dbReference type="GeneID" id="64626258"/>
<comment type="caution">
    <text evidence="1">The sequence shown here is derived from an EMBL/GenBank/DDBJ whole genome shotgun (WGS) entry which is preliminary data.</text>
</comment>
<gene>
    <name evidence="1" type="ORF">BJ212DRAFT_1294729</name>
</gene>
<dbReference type="AlphaFoldDB" id="A0A9P7JKD5"/>
<accession>A0A9P7JKD5</accession>
<keyword evidence="2" id="KW-1185">Reference proteome</keyword>
<name>A0A9P7JKD5_9AGAM</name>
<evidence type="ECO:0000313" key="1">
    <source>
        <dbReference type="EMBL" id="KAG1827456.1"/>
    </source>
</evidence>
<evidence type="ECO:0000313" key="2">
    <source>
        <dbReference type="Proteomes" id="UP000807769"/>
    </source>
</evidence>
<protein>
    <submittedName>
        <fullName evidence="1">Uncharacterized protein</fullName>
    </submittedName>
</protein>